<protein>
    <submittedName>
        <fullName evidence="1">Uncharacterized protein</fullName>
    </submittedName>
</protein>
<evidence type="ECO:0000313" key="1">
    <source>
        <dbReference type="EMBL" id="QHT09319.1"/>
    </source>
</evidence>
<sequence>MVHNQLFKIIPDRSFLLDIIKLFGINDLDENVHFTNNDLIHLNTASKLNDYAPKLKEYYIPCKSKLYLNNINNKRAITILKQLLKVFDYFIINRFKTINGNKIKYYIIHKKSEDIFIPKKKILISFD</sequence>
<dbReference type="EMBL" id="MN739509">
    <property type="protein sequence ID" value="QHT09319.1"/>
    <property type="molecule type" value="Genomic_DNA"/>
</dbReference>
<name>A0A6C0D093_9ZZZZ</name>
<accession>A0A6C0D093</accession>
<reference evidence="1" key="1">
    <citation type="journal article" date="2020" name="Nature">
        <title>Giant virus diversity and host interactions through global metagenomics.</title>
        <authorList>
            <person name="Schulz F."/>
            <person name="Roux S."/>
            <person name="Paez-Espino D."/>
            <person name="Jungbluth S."/>
            <person name="Walsh D.A."/>
            <person name="Denef V.J."/>
            <person name="McMahon K.D."/>
            <person name="Konstantinidis K.T."/>
            <person name="Eloe-Fadrosh E.A."/>
            <person name="Kyrpides N.C."/>
            <person name="Woyke T."/>
        </authorList>
    </citation>
    <scope>NUCLEOTIDE SEQUENCE</scope>
    <source>
        <strain evidence="1">GVMAG-M-3300023110-24</strain>
    </source>
</reference>
<proteinExistence type="predicted"/>
<organism evidence="1">
    <name type="scientific">viral metagenome</name>
    <dbReference type="NCBI Taxonomy" id="1070528"/>
    <lineage>
        <taxon>unclassified sequences</taxon>
        <taxon>metagenomes</taxon>
        <taxon>organismal metagenomes</taxon>
    </lineage>
</organism>
<dbReference type="AlphaFoldDB" id="A0A6C0D093"/>